<dbReference type="AlphaFoldDB" id="A0A835FGM2"/>
<evidence type="ECO:0000313" key="2">
    <source>
        <dbReference type="Proteomes" id="UP000636709"/>
    </source>
</evidence>
<dbReference type="Proteomes" id="UP000636709">
    <property type="component" value="Unassembled WGS sequence"/>
</dbReference>
<accession>A0A835FGM2</accession>
<gene>
    <name evidence="1" type="ORF">HU200_011785</name>
</gene>
<protein>
    <submittedName>
        <fullName evidence="1">Uncharacterized protein</fullName>
    </submittedName>
</protein>
<sequence>MIVTTQGMNARPPAPHATLNVRLRHLHMQ</sequence>
<dbReference type="EMBL" id="JACEFO010000910">
    <property type="protein sequence ID" value="KAF8753129.1"/>
    <property type="molecule type" value="Genomic_DNA"/>
</dbReference>
<evidence type="ECO:0000313" key="1">
    <source>
        <dbReference type="EMBL" id="KAF8753129.1"/>
    </source>
</evidence>
<comment type="caution">
    <text evidence="1">The sequence shown here is derived from an EMBL/GenBank/DDBJ whole genome shotgun (WGS) entry which is preliminary data.</text>
</comment>
<keyword evidence="2" id="KW-1185">Reference proteome</keyword>
<reference evidence="1" key="1">
    <citation type="submission" date="2020-07" db="EMBL/GenBank/DDBJ databases">
        <title>Genome sequence and genetic diversity analysis of an under-domesticated orphan crop, white fonio (Digitaria exilis).</title>
        <authorList>
            <person name="Bennetzen J.L."/>
            <person name="Chen S."/>
            <person name="Ma X."/>
            <person name="Wang X."/>
            <person name="Yssel A.E.J."/>
            <person name="Chaluvadi S.R."/>
            <person name="Johnson M."/>
            <person name="Gangashetty P."/>
            <person name="Hamidou F."/>
            <person name="Sanogo M.D."/>
            <person name="Zwaenepoel A."/>
            <person name="Wallace J."/>
            <person name="Van De Peer Y."/>
            <person name="Van Deynze A."/>
        </authorList>
    </citation>
    <scope>NUCLEOTIDE SEQUENCE</scope>
    <source>
        <tissue evidence="1">Leaves</tissue>
    </source>
</reference>
<organism evidence="1 2">
    <name type="scientific">Digitaria exilis</name>
    <dbReference type="NCBI Taxonomy" id="1010633"/>
    <lineage>
        <taxon>Eukaryota</taxon>
        <taxon>Viridiplantae</taxon>
        <taxon>Streptophyta</taxon>
        <taxon>Embryophyta</taxon>
        <taxon>Tracheophyta</taxon>
        <taxon>Spermatophyta</taxon>
        <taxon>Magnoliopsida</taxon>
        <taxon>Liliopsida</taxon>
        <taxon>Poales</taxon>
        <taxon>Poaceae</taxon>
        <taxon>PACMAD clade</taxon>
        <taxon>Panicoideae</taxon>
        <taxon>Panicodae</taxon>
        <taxon>Paniceae</taxon>
        <taxon>Anthephorinae</taxon>
        <taxon>Digitaria</taxon>
    </lineage>
</organism>
<proteinExistence type="predicted"/>
<name>A0A835FGM2_9POAL</name>